<dbReference type="SUPFAM" id="SSF55060">
    <property type="entry name" value="GHMP Kinase, C-terminal domain"/>
    <property type="match status" value="1"/>
</dbReference>
<evidence type="ECO:0000259" key="7">
    <source>
        <dbReference type="Pfam" id="PF00288"/>
    </source>
</evidence>
<proteinExistence type="predicted"/>
<evidence type="ECO:0000256" key="4">
    <source>
        <dbReference type="ARBA" id="ARBA00022741"/>
    </source>
</evidence>
<evidence type="ECO:0000256" key="6">
    <source>
        <dbReference type="ARBA" id="ARBA00022840"/>
    </source>
</evidence>
<evidence type="ECO:0000256" key="3">
    <source>
        <dbReference type="ARBA" id="ARBA00022679"/>
    </source>
</evidence>
<evidence type="ECO:0000256" key="2">
    <source>
        <dbReference type="ARBA" id="ARBA00012958"/>
    </source>
</evidence>
<dbReference type="Gene3D" id="3.30.70.890">
    <property type="entry name" value="GHMP kinase, C-terminal domain"/>
    <property type="match status" value="1"/>
</dbReference>
<dbReference type="InterPro" id="IPR020568">
    <property type="entry name" value="Ribosomal_Su5_D2-typ_SF"/>
</dbReference>
<keyword evidence="6" id="KW-0067">ATP-binding</keyword>
<dbReference type="PANTHER" id="PTHR31814:SF2">
    <property type="entry name" value="PHOSPHOMEVALONATE KINASE"/>
    <property type="match status" value="1"/>
</dbReference>
<dbReference type="InterPro" id="IPR013750">
    <property type="entry name" value="GHMP_kinase_C_dom"/>
</dbReference>
<protein>
    <recommendedName>
        <fullName evidence="2">phosphomevalonate kinase</fullName>
        <ecNumber evidence="2">2.7.4.2</ecNumber>
    </recommendedName>
</protein>
<comment type="caution">
    <text evidence="9">The sequence shown here is derived from an EMBL/GenBank/DDBJ whole genome shotgun (WGS) entry which is preliminary data.</text>
</comment>
<evidence type="ECO:0000313" key="9">
    <source>
        <dbReference type="EMBL" id="GAA0502847.1"/>
    </source>
</evidence>
<dbReference type="RefSeq" id="WP_343843566.1">
    <property type="nucleotide sequence ID" value="NZ_BAAADO010000009.1"/>
</dbReference>
<dbReference type="PANTHER" id="PTHR31814">
    <property type="match status" value="1"/>
</dbReference>
<dbReference type="InterPro" id="IPR014721">
    <property type="entry name" value="Ribsml_uS5_D2-typ_fold_subgr"/>
</dbReference>
<dbReference type="EC" id="2.7.4.2" evidence="2"/>
<feature type="domain" description="GHMP kinase N-terminal" evidence="7">
    <location>
        <begin position="81"/>
        <end position="176"/>
    </location>
</feature>
<organism evidence="9 10">
    <name type="scientific">Salinibacillus aidingensis</name>
    <dbReference type="NCBI Taxonomy" id="237684"/>
    <lineage>
        <taxon>Bacteria</taxon>
        <taxon>Bacillati</taxon>
        <taxon>Bacillota</taxon>
        <taxon>Bacilli</taxon>
        <taxon>Bacillales</taxon>
        <taxon>Bacillaceae</taxon>
        <taxon>Salinibacillus</taxon>
    </lineage>
</organism>
<dbReference type="SUPFAM" id="SSF54211">
    <property type="entry name" value="Ribosomal protein S5 domain 2-like"/>
    <property type="match status" value="1"/>
</dbReference>
<dbReference type="PRINTS" id="PR00959">
    <property type="entry name" value="MEVGALKINASE"/>
</dbReference>
<dbReference type="InterPro" id="IPR005917">
    <property type="entry name" value="Pmev_kinase_bact"/>
</dbReference>
<dbReference type="InterPro" id="IPR035102">
    <property type="entry name" value="Phosphomevalonate_kinase"/>
</dbReference>
<keyword evidence="5 9" id="KW-0418">Kinase</keyword>
<dbReference type="InterPro" id="IPR036554">
    <property type="entry name" value="GHMP_kinase_C_sf"/>
</dbReference>
<evidence type="ECO:0000259" key="8">
    <source>
        <dbReference type="Pfam" id="PF08544"/>
    </source>
</evidence>
<accession>A0ABN1BPW5</accession>
<evidence type="ECO:0000256" key="5">
    <source>
        <dbReference type="ARBA" id="ARBA00022777"/>
    </source>
</evidence>
<gene>
    <name evidence="9" type="ORF">GCM10008986_33100</name>
</gene>
<keyword evidence="4" id="KW-0547">Nucleotide-binding</keyword>
<feature type="domain" description="GHMP kinase C-terminal" evidence="8">
    <location>
        <begin position="277"/>
        <end position="350"/>
    </location>
</feature>
<comment type="pathway">
    <text evidence="1">Isoprenoid biosynthesis; isopentenyl diphosphate biosynthesis via mevalonate pathway; isopentenyl diphosphate from (R)-mevalonate: step 2/3.</text>
</comment>
<name>A0ABN1BPW5_9BACI</name>
<keyword evidence="3" id="KW-0808">Transferase</keyword>
<dbReference type="InterPro" id="IPR006204">
    <property type="entry name" value="GHMP_kinase_N_dom"/>
</dbReference>
<dbReference type="GO" id="GO:0016301">
    <property type="term" value="F:kinase activity"/>
    <property type="evidence" value="ECO:0007669"/>
    <property type="project" value="UniProtKB-KW"/>
</dbReference>
<evidence type="ECO:0000313" key="10">
    <source>
        <dbReference type="Proteomes" id="UP001500880"/>
    </source>
</evidence>
<keyword evidence="10" id="KW-1185">Reference proteome</keyword>
<dbReference type="NCBIfam" id="TIGR01220">
    <property type="entry name" value="Pmev_kin_Gr_pos"/>
    <property type="match status" value="1"/>
</dbReference>
<sequence>MPIKIKVPGKLMIAGEYAVLEPNQYAIVAAVNRYVYAEITPSNQYKFSLPDLGFETVSWVSNSHSIEFSETDEKLRFVQNTIMAVKDYLNEASIHLSPFHLTVTSELDDPSGKKYGLGSSAAVVVSVVSSILALAQKQTDAFHVNKDLIFKLATLAHVKTQGSGSGADVAASTYGGWLEYSAFQADWLLDQMQQTSVRALVDQPWPYLSIRSINPPDGLRLCTGWTGKAASTGPMIKQLKHGQQEHRNIYHTFVEESHEAVKGLVRGFDENDLPLSLQSLKKNRAILVKLGKEVGMLIETPILASLSELAEQIGGSGKSSGAGGGDCGIAFVRSQRQVEELWEAWREAGIEPLNLDVDHDGSTWHE</sequence>
<reference evidence="9 10" key="1">
    <citation type="journal article" date="2019" name="Int. J. Syst. Evol. Microbiol.">
        <title>The Global Catalogue of Microorganisms (GCM) 10K type strain sequencing project: providing services to taxonomists for standard genome sequencing and annotation.</title>
        <authorList>
            <consortium name="The Broad Institute Genomics Platform"/>
            <consortium name="The Broad Institute Genome Sequencing Center for Infectious Disease"/>
            <person name="Wu L."/>
            <person name="Ma J."/>
        </authorList>
    </citation>
    <scope>NUCLEOTIDE SEQUENCE [LARGE SCALE GENOMIC DNA]</scope>
    <source>
        <strain evidence="9 10">JCM 12389</strain>
    </source>
</reference>
<dbReference type="Pfam" id="PF08544">
    <property type="entry name" value="GHMP_kinases_C"/>
    <property type="match status" value="1"/>
</dbReference>
<dbReference type="Gene3D" id="3.30.230.10">
    <property type="match status" value="1"/>
</dbReference>
<evidence type="ECO:0000256" key="1">
    <source>
        <dbReference type="ARBA" id="ARBA00005017"/>
    </source>
</evidence>
<dbReference type="EMBL" id="BAAADO010000009">
    <property type="protein sequence ID" value="GAA0502847.1"/>
    <property type="molecule type" value="Genomic_DNA"/>
</dbReference>
<dbReference type="Pfam" id="PF00288">
    <property type="entry name" value="GHMP_kinases_N"/>
    <property type="match status" value="1"/>
</dbReference>
<dbReference type="Proteomes" id="UP001500880">
    <property type="component" value="Unassembled WGS sequence"/>
</dbReference>